<dbReference type="AlphaFoldDB" id="A0A132HJJ9"/>
<dbReference type="InterPro" id="IPR046847">
    <property type="entry name" value="Xre-like_HTH"/>
</dbReference>
<gene>
    <name evidence="1" type="ORF">DDF84_006560</name>
</gene>
<accession>A0A132HJJ9</accession>
<proteinExistence type="predicted"/>
<dbReference type="InterPro" id="IPR024467">
    <property type="entry name" value="Xre/MbcA/ParS-like_toxin-bd"/>
</dbReference>
<dbReference type="GO" id="GO:0003677">
    <property type="term" value="F:DNA binding"/>
    <property type="evidence" value="ECO:0007669"/>
    <property type="project" value="InterPro"/>
</dbReference>
<dbReference type="Pfam" id="PF09722">
    <property type="entry name" value="Xre_MbcA_ParS_C"/>
    <property type="match status" value="1"/>
</dbReference>
<organism evidence="1 2">
    <name type="scientific">Cupriavidus metallidurans</name>
    <dbReference type="NCBI Taxonomy" id="119219"/>
    <lineage>
        <taxon>Bacteria</taxon>
        <taxon>Pseudomonadati</taxon>
        <taxon>Pseudomonadota</taxon>
        <taxon>Betaproteobacteria</taxon>
        <taxon>Burkholderiales</taxon>
        <taxon>Burkholderiaceae</taxon>
        <taxon>Cupriavidus</taxon>
    </lineage>
</organism>
<evidence type="ECO:0000313" key="2">
    <source>
        <dbReference type="Proteomes" id="UP000253772"/>
    </source>
</evidence>
<dbReference type="RefSeq" id="WP_017512978.1">
    <property type="nucleotide sequence ID" value="NZ_CP037900.1"/>
</dbReference>
<protein>
    <submittedName>
        <fullName evidence="1">DUF2384 domain-containing protein</fullName>
    </submittedName>
</protein>
<dbReference type="OrthoDB" id="565125at2"/>
<dbReference type="EMBL" id="CP037900">
    <property type="protein sequence ID" value="QBP09440.1"/>
    <property type="molecule type" value="Genomic_DNA"/>
</dbReference>
<sequence>MQSGQIPTPDPGSAPDPGVTLTKAVMRAAGFLGISQAIVASVLGISTASVSRMASGGYVLDVHRKEWEFAVLFVRLFRSLDAILGHEEQARLWLTHDNLALGGKPLELIRTTEGIVRVVHYLDATRGRI</sequence>
<dbReference type="Pfam" id="PF20432">
    <property type="entry name" value="Xre-like-HTH"/>
    <property type="match status" value="1"/>
</dbReference>
<evidence type="ECO:0000313" key="1">
    <source>
        <dbReference type="EMBL" id="QBP09440.1"/>
    </source>
</evidence>
<reference evidence="1 2" key="1">
    <citation type="submission" date="2019-03" db="EMBL/GenBank/DDBJ databases">
        <title>Comparative insights into the high quality Complete genome sequence of highly metal resistant Cupriavidus metallidurans strain BS1 isolated from a gold-copper mine.</title>
        <authorList>
            <person name="Mazhar H.S."/>
            <person name="Rensing C."/>
        </authorList>
    </citation>
    <scope>NUCLEOTIDE SEQUENCE [LARGE SCALE GENOMIC DNA]</scope>
    <source>
        <strain evidence="1 2">BS1</strain>
    </source>
</reference>
<dbReference type="Proteomes" id="UP000253772">
    <property type="component" value="Chromosome c1"/>
</dbReference>
<name>A0A132HJJ9_9BURK</name>